<dbReference type="PANTHER" id="PTHR10161:SF14">
    <property type="entry name" value="TARTRATE-RESISTANT ACID PHOSPHATASE TYPE 5"/>
    <property type="match status" value="1"/>
</dbReference>
<proteinExistence type="predicted"/>
<keyword evidence="1" id="KW-0732">Signal</keyword>
<dbReference type="InterPro" id="IPR004843">
    <property type="entry name" value="Calcineurin-like_PHP"/>
</dbReference>
<reference evidence="4 5" key="1">
    <citation type="submission" date="2019-11" db="EMBL/GenBank/DDBJ databases">
        <title>Pedobacter sp. HMF7056 Genome sequencing and assembly.</title>
        <authorList>
            <person name="Kang H."/>
            <person name="Kim H."/>
            <person name="Joh K."/>
        </authorList>
    </citation>
    <scope>NUCLEOTIDE SEQUENCE [LARGE SCALE GENOMIC DNA]</scope>
    <source>
        <strain evidence="4 5">HMF7056</strain>
    </source>
</reference>
<evidence type="ECO:0000313" key="5">
    <source>
        <dbReference type="Proteomes" id="UP000451233"/>
    </source>
</evidence>
<keyword evidence="5" id="KW-1185">Reference proteome</keyword>
<dbReference type="InterPro" id="IPR051558">
    <property type="entry name" value="Metallophosphoesterase_PAP"/>
</dbReference>
<dbReference type="AlphaFoldDB" id="A0A7K1XXR5"/>
<dbReference type="Gene3D" id="3.60.21.10">
    <property type="match status" value="2"/>
</dbReference>
<dbReference type="Pfam" id="PF00149">
    <property type="entry name" value="Metallophos"/>
    <property type="match status" value="1"/>
</dbReference>
<dbReference type="RefSeq" id="WP_160906518.1">
    <property type="nucleotide sequence ID" value="NZ_WVHS01000002.1"/>
</dbReference>
<dbReference type="PANTHER" id="PTHR10161">
    <property type="entry name" value="TARTRATE-RESISTANT ACID PHOSPHATASE TYPE 5"/>
    <property type="match status" value="1"/>
</dbReference>
<accession>A0A7K1XXR5</accession>
<evidence type="ECO:0000256" key="2">
    <source>
        <dbReference type="ARBA" id="ARBA00022801"/>
    </source>
</evidence>
<evidence type="ECO:0000313" key="4">
    <source>
        <dbReference type="EMBL" id="MXV15529.1"/>
    </source>
</evidence>
<dbReference type="EMBL" id="WVHS01000002">
    <property type="protein sequence ID" value="MXV15529.1"/>
    <property type="molecule type" value="Genomic_DNA"/>
</dbReference>
<feature type="domain" description="Calcineurin-like phosphoesterase" evidence="3">
    <location>
        <begin position="12"/>
        <end position="209"/>
    </location>
</feature>
<sequence length="350" mass="40194">MTDEIPVPFEVFLVGDTGGINRTKPDPVLETLKAHLIPRQESAVIFLGDNVYPRGLPEPGHLLRKDAEATLKAHHEALKDYHGKVVFIGGNHDWNKGRSNGYDYIVRQEKYIEKLFGGKNVFLPTNGCPGPTELNVSPHLTMIMINTQWWMQKNPRPVGKQFGCRVSSEDDFFKQLEDMIEENKHRHILVAGHHPVYSYAIHGGKFKLKHHIFPLTLYDPDAYIPLPFIGSLLPLYRKWLGAKEDMSHPRYRGMRNKLKELFARYPNLIYASGHEHNLQYIHKNLNHFIVSGAGSKLKYVLQNGRHLEFGQKCKGFFKLRFENDGSVTTSAWTVDRANAQGQRIFEKKLM</sequence>
<organism evidence="4 5">
    <name type="scientific">Hufsiella ginkgonis</name>
    <dbReference type="NCBI Taxonomy" id="2695274"/>
    <lineage>
        <taxon>Bacteria</taxon>
        <taxon>Pseudomonadati</taxon>
        <taxon>Bacteroidota</taxon>
        <taxon>Sphingobacteriia</taxon>
        <taxon>Sphingobacteriales</taxon>
        <taxon>Sphingobacteriaceae</taxon>
        <taxon>Hufsiella</taxon>
    </lineage>
</organism>
<protein>
    <submittedName>
        <fullName evidence="4">Metallophosphoesterase</fullName>
    </submittedName>
</protein>
<dbReference type="GO" id="GO:0016787">
    <property type="term" value="F:hydrolase activity"/>
    <property type="evidence" value="ECO:0007669"/>
    <property type="project" value="UniProtKB-KW"/>
</dbReference>
<dbReference type="InterPro" id="IPR029052">
    <property type="entry name" value="Metallo-depent_PP-like"/>
</dbReference>
<dbReference type="SUPFAM" id="SSF56300">
    <property type="entry name" value="Metallo-dependent phosphatases"/>
    <property type="match status" value="1"/>
</dbReference>
<keyword evidence="2" id="KW-0378">Hydrolase</keyword>
<name>A0A7K1XXR5_9SPHI</name>
<evidence type="ECO:0000259" key="3">
    <source>
        <dbReference type="Pfam" id="PF00149"/>
    </source>
</evidence>
<dbReference type="Proteomes" id="UP000451233">
    <property type="component" value="Unassembled WGS sequence"/>
</dbReference>
<comment type="caution">
    <text evidence="4">The sequence shown here is derived from an EMBL/GenBank/DDBJ whole genome shotgun (WGS) entry which is preliminary data.</text>
</comment>
<evidence type="ECO:0000256" key="1">
    <source>
        <dbReference type="ARBA" id="ARBA00022729"/>
    </source>
</evidence>
<gene>
    <name evidence="4" type="ORF">GS398_09455</name>
</gene>